<dbReference type="EMBL" id="GBXM01103998">
    <property type="protein sequence ID" value="JAH04579.1"/>
    <property type="molecule type" value="Transcribed_RNA"/>
</dbReference>
<accession>A0A0E9PJ74</accession>
<reference evidence="1" key="1">
    <citation type="submission" date="2014-11" db="EMBL/GenBank/DDBJ databases">
        <authorList>
            <person name="Amaro Gonzalez C."/>
        </authorList>
    </citation>
    <scope>NUCLEOTIDE SEQUENCE</scope>
</reference>
<proteinExistence type="predicted"/>
<evidence type="ECO:0000313" key="1">
    <source>
        <dbReference type="EMBL" id="JAH04579.1"/>
    </source>
</evidence>
<organism evidence="1">
    <name type="scientific">Anguilla anguilla</name>
    <name type="common">European freshwater eel</name>
    <name type="synonym">Muraena anguilla</name>
    <dbReference type="NCBI Taxonomy" id="7936"/>
    <lineage>
        <taxon>Eukaryota</taxon>
        <taxon>Metazoa</taxon>
        <taxon>Chordata</taxon>
        <taxon>Craniata</taxon>
        <taxon>Vertebrata</taxon>
        <taxon>Euteleostomi</taxon>
        <taxon>Actinopterygii</taxon>
        <taxon>Neopterygii</taxon>
        <taxon>Teleostei</taxon>
        <taxon>Anguilliformes</taxon>
        <taxon>Anguillidae</taxon>
        <taxon>Anguilla</taxon>
    </lineage>
</organism>
<reference evidence="1" key="2">
    <citation type="journal article" date="2015" name="Fish Shellfish Immunol.">
        <title>Early steps in the European eel (Anguilla anguilla)-Vibrio vulnificus interaction in the gills: Role of the RtxA13 toxin.</title>
        <authorList>
            <person name="Callol A."/>
            <person name="Pajuelo D."/>
            <person name="Ebbesson L."/>
            <person name="Teles M."/>
            <person name="MacKenzie S."/>
            <person name="Amaro C."/>
        </authorList>
    </citation>
    <scope>NUCLEOTIDE SEQUENCE</scope>
</reference>
<protein>
    <submittedName>
        <fullName evidence="1">Uncharacterized protein</fullName>
    </submittedName>
</protein>
<dbReference type="AlphaFoldDB" id="A0A0E9PJ74"/>
<sequence>MPFSAIAPLPCTYPVSMASVCPKQWISFLSIDVCHCLCRNPFNPPKHCQIKL</sequence>
<name>A0A0E9PJ74_ANGAN</name>